<keyword evidence="2" id="KW-1185">Reference proteome</keyword>
<dbReference type="RefSeq" id="WP_171054106.1">
    <property type="nucleotide sequence ID" value="NZ_VCPC01000003.1"/>
</dbReference>
<comment type="caution">
    <text evidence="1">The sequence shown here is derived from an EMBL/GenBank/DDBJ whole genome shotgun (WGS) entry which is preliminary data.</text>
</comment>
<evidence type="ECO:0000313" key="2">
    <source>
        <dbReference type="Proteomes" id="UP001191082"/>
    </source>
</evidence>
<sequence>MMVASWGGGDDDMRLLRIARVALVMLLLPCAVMAQGWSLRTGDDSSFFTGAIHAPEGIEMMLLCGERSPQGVSPEVTGNMEPDITPAQVLRLNLSTRDIGQPQHGAPPRADVMIVTGSTGYRLASVRWNEMFGVWEADLAANDAVFAAMSAAPMIQIHSAAGVRSGSAANFGTAYQQLIQYCEAQFAAIGKPWAGPGQGGPMQEAAEAAIMAECSGPAERAEGYMRRANIDGDGVEDVVLDWGNVACLQGTRRPFCGASNCQASIFISADFPRRGQPVELYALGVSITALSNGLDGVTFAGGLSSCGGTGGCEKTWYWTGAEFTPLD</sequence>
<proteinExistence type="predicted"/>
<gene>
    <name evidence="1" type="ORF">FGK64_15850</name>
</gene>
<organism evidence="1 2">
    <name type="scientific">Arenibacterium halophilum</name>
    <dbReference type="NCBI Taxonomy" id="2583821"/>
    <lineage>
        <taxon>Bacteria</taxon>
        <taxon>Pseudomonadati</taxon>
        <taxon>Pseudomonadota</taxon>
        <taxon>Alphaproteobacteria</taxon>
        <taxon>Rhodobacterales</taxon>
        <taxon>Paracoccaceae</taxon>
        <taxon>Arenibacterium</taxon>
    </lineage>
</organism>
<name>A0ABY2X7H5_9RHOB</name>
<accession>A0ABY2X7H5</accession>
<dbReference type="Proteomes" id="UP001191082">
    <property type="component" value="Unassembled WGS sequence"/>
</dbReference>
<reference evidence="1 2" key="1">
    <citation type="submission" date="2019-05" db="EMBL/GenBank/DDBJ databases">
        <title>Marivita sp. nov. isolated from sea sediment.</title>
        <authorList>
            <person name="Kim W."/>
        </authorList>
    </citation>
    <scope>NUCLEOTIDE SEQUENCE [LARGE SCALE GENOMIC DNA]</scope>
    <source>
        <strain evidence="1 2">CAU 1492</strain>
    </source>
</reference>
<evidence type="ECO:0000313" key="1">
    <source>
        <dbReference type="EMBL" id="TMV11739.1"/>
    </source>
</evidence>
<protein>
    <submittedName>
        <fullName evidence="1">Uncharacterized protein</fullName>
    </submittedName>
</protein>
<dbReference type="EMBL" id="VCPC01000003">
    <property type="protein sequence ID" value="TMV11739.1"/>
    <property type="molecule type" value="Genomic_DNA"/>
</dbReference>